<dbReference type="InterPro" id="IPR052913">
    <property type="entry name" value="Glycopeptide_resist_protein"/>
</dbReference>
<comment type="caution">
    <text evidence="1">The sequence shown here is derived from an EMBL/GenBank/DDBJ whole genome shotgun (WGS) entry which is preliminary data.</text>
</comment>
<accession>A0A645DYL3</accession>
<evidence type="ECO:0000313" key="1">
    <source>
        <dbReference type="EMBL" id="MPM94359.1"/>
    </source>
</evidence>
<dbReference type="PANTHER" id="PTHR35788:SF1">
    <property type="entry name" value="EXPORTED PROTEIN"/>
    <property type="match status" value="1"/>
</dbReference>
<dbReference type="AlphaFoldDB" id="A0A645DYL3"/>
<reference evidence="1" key="1">
    <citation type="submission" date="2019-08" db="EMBL/GenBank/DDBJ databases">
        <authorList>
            <person name="Kucharzyk K."/>
            <person name="Murdoch R.W."/>
            <person name="Higgins S."/>
            <person name="Loffler F."/>
        </authorList>
    </citation>
    <scope>NUCLEOTIDE SEQUENCE</scope>
</reference>
<sequence length="247" mass="28770">MKMKMDGNQYACNRDEHRLPYLCASIKTPMYNYETGFDFKYQENKVFNLKLAALPINWLLIRPGETFSFWKLVHQADKFISYKEGLTVVNGETIPAVGGGLCQLSNLLFQLFLHSPLTIVERKGHRIKEFPELSGDCVKGIDATIADGWIDLKVKNNSEQTFQLGIYFDDTNINGYLYSNEECKIRYEIENRNLRYYKENDTTVEKVEVWKKFIQNDSGKLIKEEFVYENQCVIGYDLEKYGVNTLI</sequence>
<protein>
    <submittedName>
        <fullName evidence="1">Vancomycin B-type resistance protein VanW</fullName>
    </submittedName>
</protein>
<dbReference type="Pfam" id="PF04294">
    <property type="entry name" value="VanW"/>
    <property type="match status" value="1"/>
</dbReference>
<gene>
    <name evidence="1" type="primary">vanW_6</name>
    <name evidence="1" type="ORF">SDC9_141505</name>
</gene>
<organism evidence="1">
    <name type="scientific">bioreactor metagenome</name>
    <dbReference type="NCBI Taxonomy" id="1076179"/>
    <lineage>
        <taxon>unclassified sequences</taxon>
        <taxon>metagenomes</taxon>
        <taxon>ecological metagenomes</taxon>
    </lineage>
</organism>
<dbReference type="PANTHER" id="PTHR35788">
    <property type="entry name" value="EXPORTED PROTEIN-RELATED"/>
    <property type="match status" value="1"/>
</dbReference>
<dbReference type="EMBL" id="VSSQ01041012">
    <property type="protein sequence ID" value="MPM94359.1"/>
    <property type="molecule type" value="Genomic_DNA"/>
</dbReference>
<dbReference type="InterPro" id="IPR007391">
    <property type="entry name" value="Vancomycin_resist_VanW"/>
</dbReference>
<proteinExistence type="predicted"/>
<name>A0A645DYL3_9ZZZZ</name>